<gene>
    <name evidence="1" type="ORF">SAMN05216170_1350</name>
</gene>
<dbReference type="EMBL" id="FOIW01000002">
    <property type="protein sequence ID" value="SEW06574.1"/>
    <property type="molecule type" value="Genomic_DNA"/>
</dbReference>
<sequence length="79" mass="9571">MEKPWKEHTYVIMHIILKIPVYSPWLGRDNINFIKIILQITNLLLNKYSPMVGVILIWIRVRDYQQFLIFKVHNLHLIS</sequence>
<name>A0A1I0NXW5_9EURY</name>
<evidence type="ECO:0000313" key="1">
    <source>
        <dbReference type="EMBL" id="SEW06574.1"/>
    </source>
</evidence>
<evidence type="ECO:0000313" key="2">
    <source>
        <dbReference type="Proteomes" id="UP000182125"/>
    </source>
</evidence>
<proteinExistence type="predicted"/>
<organism evidence="1 2">
    <name type="scientific">Thermococcus thioreducens</name>
    <dbReference type="NCBI Taxonomy" id="277988"/>
    <lineage>
        <taxon>Archaea</taxon>
        <taxon>Methanobacteriati</taxon>
        <taxon>Methanobacteriota</taxon>
        <taxon>Thermococci</taxon>
        <taxon>Thermococcales</taxon>
        <taxon>Thermococcaceae</taxon>
        <taxon>Thermococcus</taxon>
    </lineage>
</organism>
<dbReference type="Proteomes" id="UP000182125">
    <property type="component" value="Unassembled WGS sequence"/>
</dbReference>
<dbReference type="AlphaFoldDB" id="A0A1I0NXW5"/>
<reference evidence="1 2" key="1">
    <citation type="submission" date="2016-10" db="EMBL/GenBank/DDBJ databases">
        <authorList>
            <person name="de Groot N.N."/>
        </authorList>
    </citation>
    <scope>NUCLEOTIDE SEQUENCE [LARGE SCALE GENOMIC DNA]</scope>
    <source>
        <strain evidence="1 2">OGL-20</strain>
    </source>
</reference>
<accession>A0A1I0NXW5</accession>
<protein>
    <submittedName>
        <fullName evidence="1">Uncharacterized protein</fullName>
    </submittedName>
</protein>